<dbReference type="Proteomes" id="UP000244022">
    <property type="component" value="Unassembled WGS sequence"/>
</dbReference>
<evidence type="ECO:0000313" key="8">
    <source>
        <dbReference type="Proteomes" id="UP000189299"/>
    </source>
</evidence>
<evidence type="ECO:0000313" key="12">
    <source>
        <dbReference type="Proteomes" id="UP000509460"/>
    </source>
</evidence>
<dbReference type="InterPro" id="IPR024596">
    <property type="entry name" value="RNApol_su_b/EpuA"/>
</dbReference>
<dbReference type="EMBL" id="JABCAG010000001">
    <property type="protein sequence ID" value="NMP56975.1"/>
    <property type="molecule type" value="Genomic_DNA"/>
</dbReference>
<dbReference type="Proteomes" id="UP000195024">
    <property type="component" value="Unassembled WGS sequence"/>
</dbReference>
<evidence type="ECO:0000313" key="6">
    <source>
        <dbReference type="EMBL" id="OTP27953.1"/>
    </source>
</evidence>
<dbReference type="Proteomes" id="UP000321175">
    <property type="component" value="Unassembled WGS sequence"/>
</dbReference>
<keyword evidence="5" id="KW-0240">DNA-directed RNA polymerase</keyword>
<evidence type="ECO:0000313" key="9">
    <source>
        <dbReference type="Proteomes" id="UP000195024"/>
    </source>
</evidence>
<dbReference type="Proteomes" id="UP000509460">
    <property type="component" value="Chromosome"/>
</dbReference>
<dbReference type="EMBL" id="NGMS01000001">
    <property type="protein sequence ID" value="OTP27953.1"/>
    <property type="molecule type" value="Genomic_DNA"/>
</dbReference>
<name>A0A1I4KSB3_ENTMU</name>
<reference evidence="2 12" key="4">
    <citation type="submission" date="2019-07" db="EMBL/GenBank/DDBJ databases">
        <title>antibiotic susceptibility of plant-derived lactic acid bacteria.</title>
        <authorList>
            <person name="Sugiyama M."/>
            <person name="Noda M."/>
        </authorList>
    </citation>
    <scope>NUCLEOTIDE SEQUENCE [LARGE SCALE GENOMIC DNA]</scope>
    <source>
        <strain evidence="2 12">15-1A</strain>
    </source>
</reference>
<dbReference type="EMBL" id="MSTR01000001">
    <property type="protein sequence ID" value="ONN44706.1"/>
    <property type="molecule type" value="Genomic_DNA"/>
</dbReference>
<evidence type="ECO:0000313" key="7">
    <source>
        <dbReference type="EMBL" id="PTO37305.1"/>
    </source>
</evidence>
<dbReference type="Proteomes" id="UP000189299">
    <property type="component" value="Unassembled WGS sequence"/>
</dbReference>
<evidence type="ECO:0000313" key="3">
    <source>
        <dbReference type="EMBL" id="GEL80347.1"/>
    </source>
</evidence>
<dbReference type="AlphaFoldDB" id="A0A1I4KSB3"/>
<reference evidence="3 11" key="5">
    <citation type="submission" date="2019-07" db="EMBL/GenBank/DDBJ databases">
        <title>Whole genome shotgun sequence of Enterococcus mundtii NBRC 100490.</title>
        <authorList>
            <person name="Hosoyama A."/>
            <person name="Uohara A."/>
            <person name="Ohji S."/>
            <person name="Ichikawa N."/>
        </authorList>
    </citation>
    <scope>NUCLEOTIDE SEQUENCE [LARGE SCALE GENOMIC DNA]</scope>
    <source>
        <strain evidence="3 11">NBRC 100490</strain>
    </source>
</reference>
<evidence type="ECO:0000313" key="5">
    <source>
        <dbReference type="EMBL" id="ONN44706.1"/>
    </source>
</evidence>
<dbReference type="RefSeq" id="WP_010734895.1">
    <property type="nucleotide sequence ID" value="NZ_AP019810.1"/>
</dbReference>
<dbReference type="GeneID" id="60999936"/>
<proteinExistence type="predicted"/>
<keyword evidence="1" id="KW-1133">Transmembrane helix</keyword>
<reference evidence="7 10" key="3">
    <citation type="submission" date="2018-03" db="EMBL/GenBank/DDBJ databases">
        <title>Draft genome sequences of four Enterococcus mundtii strains isolated from beef slaughterhouses in Kenya.</title>
        <authorList>
            <person name="Wambui J."/>
            <person name="Stevens M."/>
            <person name="Njage P."/>
            <person name="Stephan R."/>
            <person name="Tasara T."/>
        </authorList>
    </citation>
    <scope>NUCLEOTIDE SEQUENCE [LARGE SCALE GENOMIC DNA]</scope>
    <source>
        <strain evidence="7 10">H18-EM</strain>
    </source>
</reference>
<keyword evidence="5" id="KW-0804">Transcription</keyword>
<dbReference type="Pfam" id="PF11772">
    <property type="entry name" value="EpuA"/>
    <property type="match status" value="1"/>
</dbReference>
<evidence type="ECO:0000313" key="2">
    <source>
        <dbReference type="EMBL" id="BBM13874.1"/>
    </source>
</evidence>
<evidence type="ECO:0000313" key="13">
    <source>
        <dbReference type="Proteomes" id="UP000557857"/>
    </source>
</evidence>
<gene>
    <name evidence="6" type="ORF">A5802_001691</name>
    <name evidence="5" type="ORF">BTN92_00805</name>
    <name evidence="7" type="ORF">C6N14_00735</name>
    <name evidence="2" type="ORF">EM151A_0635</name>
    <name evidence="3" type="ORF">EMU01_14910</name>
    <name evidence="4" type="ORF">HI921_00620</name>
</gene>
<keyword evidence="1" id="KW-0812">Transmembrane</keyword>
<sequence>MTSPRYILISLVKILAVILLVLLLFIIGTMIGYGLIGGGSPFKVFQPSLWLHIFDFFS</sequence>
<evidence type="ECO:0000256" key="1">
    <source>
        <dbReference type="SAM" id="Phobius"/>
    </source>
</evidence>
<dbReference type="GO" id="GO:0000428">
    <property type="term" value="C:DNA-directed RNA polymerase complex"/>
    <property type="evidence" value="ECO:0007669"/>
    <property type="project" value="UniProtKB-KW"/>
</dbReference>
<dbReference type="STRING" id="53346.A5802_001691"/>
<keyword evidence="11" id="KW-1185">Reference proteome</keyword>
<protein>
    <submittedName>
        <fullName evidence="5">DNA-directed RNA polymerase subunit beta</fullName>
    </submittedName>
</protein>
<dbReference type="EMBL" id="AP019810">
    <property type="protein sequence ID" value="BBM13874.1"/>
    <property type="molecule type" value="Genomic_DNA"/>
</dbReference>
<accession>A0A1I4KSB3</accession>
<reference evidence="6 9" key="2">
    <citation type="submission" date="2017-05" db="EMBL/GenBank/DDBJ databases">
        <title>The Genome Sequence of Enterococcus mundtii 6B1_DIV0119.</title>
        <authorList>
            <consortium name="The Broad Institute Genomics Platform"/>
            <consortium name="The Broad Institute Genomic Center for Infectious Diseases"/>
            <person name="Earl A."/>
            <person name="Manson A."/>
            <person name="Schwartman J."/>
            <person name="Gilmore M."/>
            <person name="Abouelleil A."/>
            <person name="Cao P."/>
            <person name="Chapman S."/>
            <person name="Cusick C."/>
            <person name="Shea T."/>
            <person name="Young S."/>
            <person name="Neafsey D."/>
            <person name="Nusbaum C."/>
            <person name="Birren B."/>
        </authorList>
    </citation>
    <scope>NUCLEOTIDE SEQUENCE [LARGE SCALE GENOMIC DNA]</scope>
    <source>
        <strain evidence="6 9">6B1_DIV0119</strain>
    </source>
</reference>
<evidence type="ECO:0000313" key="10">
    <source>
        <dbReference type="Proteomes" id="UP000244022"/>
    </source>
</evidence>
<organism evidence="5 8">
    <name type="scientific">Enterococcus mundtii</name>
    <dbReference type="NCBI Taxonomy" id="53346"/>
    <lineage>
        <taxon>Bacteria</taxon>
        <taxon>Bacillati</taxon>
        <taxon>Bacillota</taxon>
        <taxon>Bacilli</taxon>
        <taxon>Lactobacillales</taxon>
        <taxon>Enterococcaceae</taxon>
        <taxon>Enterococcus</taxon>
    </lineage>
</organism>
<evidence type="ECO:0000313" key="4">
    <source>
        <dbReference type="EMBL" id="NMP56975.1"/>
    </source>
</evidence>
<dbReference type="EMBL" id="BJWA01000009">
    <property type="protein sequence ID" value="GEL80347.1"/>
    <property type="molecule type" value="Genomic_DNA"/>
</dbReference>
<evidence type="ECO:0000313" key="11">
    <source>
        <dbReference type="Proteomes" id="UP000321175"/>
    </source>
</evidence>
<reference evidence="5 8" key="1">
    <citation type="submission" date="2016-12" db="EMBL/GenBank/DDBJ databases">
        <authorList>
            <person name="Song W.-J."/>
            <person name="Kurnit D.M."/>
        </authorList>
    </citation>
    <scope>NUCLEOTIDE SEQUENCE [LARGE SCALE GENOMIC DNA]</scope>
    <source>
        <strain evidence="5 8">CGB1038-1_S1</strain>
    </source>
</reference>
<dbReference type="EMBL" id="PYGR01000002">
    <property type="protein sequence ID" value="PTO37305.1"/>
    <property type="molecule type" value="Genomic_DNA"/>
</dbReference>
<dbReference type="Proteomes" id="UP000557857">
    <property type="component" value="Unassembled WGS sequence"/>
</dbReference>
<keyword evidence="1" id="KW-0472">Membrane</keyword>
<feature type="transmembrane region" description="Helical" evidence="1">
    <location>
        <begin position="6"/>
        <end position="36"/>
    </location>
</feature>
<reference evidence="4 13" key="6">
    <citation type="submission" date="2020-04" db="EMBL/GenBank/DDBJ databases">
        <authorList>
            <person name="Abaymova A."/>
            <person name="Teymurazov M."/>
            <person name="Tazyna O."/>
            <person name="Chatushin Y."/>
            <person name="Svetoch E."/>
            <person name="Pereligyn V."/>
            <person name="Pohylenko V."/>
            <person name="Platonov M."/>
            <person name="Kartsev N."/>
            <person name="Skryabin Y."/>
            <person name="Sizova A."/>
            <person name="Solomentsev V."/>
            <person name="Kislichkina A."/>
            <person name="Bogun A."/>
        </authorList>
    </citation>
    <scope>NUCLEOTIDE SEQUENCE [LARGE SCALE GENOMIC DNA]</scope>
    <source>
        <strain evidence="4">SCPM-O-B-8398</strain>
        <strain evidence="13">SCPM-O-B-8398 (E28)</strain>
    </source>
</reference>